<comment type="caution">
    <text evidence="1">The sequence shown here is derived from an EMBL/GenBank/DDBJ whole genome shotgun (WGS) entry which is preliminary data.</text>
</comment>
<accession>A0ACC0IFF5</accession>
<organism evidence="1 2">
    <name type="scientific">Camellia lanceoleosa</name>
    <dbReference type="NCBI Taxonomy" id="1840588"/>
    <lineage>
        <taxon>Eukaryota</taxon>
        <taxon>Viridiplantae</taxon>
        <taxon>Streptophyta</taxon>
        <taxon>Embryophyta</taxon>
        <taxon>Tracheophyta</taxon>
        <taxon>Spermatophyta</taxon>
        <taxon>Magnoliopsida</taxon>
        <taxon>eudicotyledons</taxon>
        <taxon>Gunneridae</taxon>
        <taxon>Pentapetalae</taxon>
        <taxon>asterids</taxon>
        <taxon>Ericales</taxon>
        <taxon>Theaceae</taxon>
        <taxon>Camellia</taxon>
    </lineage>
</organism>
<protein>
    <submittedName>
        <fullName evidence="1">Uncharacterized protein</fullName>
    </submittedName>
</protein>
<keyword evidence="2" id="KW-1185">Reference proteome</keyword>
<name>A0ACC0IFF5_9ERIC</name>
<sequence>MYIYTAQLNTHPHYSITPHQQHFPTKLLFKSIVPSFPPPNWAQKNYSTTVSRRKDHHHLHLDQPPQKIVVIMGPTGSGKSRLSIDLATRFFPSEIINSDKMQVYRGLDITTNKIPMHDRLSVPHHLLGHLDPTHRPDLSPSDFRSAAAATISAISFRRKLPLVVGGSNTFIYSLVANRFDPGSDVFRESHPDPVCSELRYDCCFIWVDVALPVLNQYLRKRVDEMLDSGMFEELADYFEFDDEEASRGTRTGLRKAIGVPEFEPYFRRFGGGGVPKDDPLRRVVYEEAVRAIKDNTCQLAKRQVGKIQRLKSAGWDLKRLDATEAFRAAMEGGGSDSGKSSEIWGKQVLEPSMKIVKRKLEERRTRIRSILPSFPFGSSMKRLYPLLSISSKLL</sequence>
<proteinExistence type="predicted"/>
<evidence type="ECO:0000313" key="1">
    <source>
        <dbReference type="EMBL" id="KAI8024125.1"/>
    </source>
</evidence>
<gene>
    <name evidence="1" type="ORF">LOK49_LG03G00804</name>
</gene>
<dbReference type="EMBL" id="CM045763">
    <property type="protein sequence ID" value="KAI8024125.1"/>
    <property type="molecule type" value="Genomic_DNA"/>
</dbReference>
<reference evidence="1 2" key="1">
    <citation type="journal article" date="2022" name="Plant J.">
        <title>Chromosome-level genome of Camellia lanceoleosa provides a valuable resource for understanding genome evolution and self-incompatibility.</title>
        <authorList>
            <person name="Gong W."/>
            <person name="Xiao S."/>
            <person name="Wang L."/>
            <person name="Liao Z."/>
            <person name="Chang Y."/>
            <person name="Mo W."/>
            <person name="Hu G."/>
            <person name="Li W."/>
            <person name="Zhao G."/>
            <person name="Zhu H."/>
            <person name="Hu X."/>
            <person name="Ji K."/>
            <person name="Xiang X."/>
            <person name="Song Q."/>
            <person name="Yuan D."/>
            <person name="Jin S."/>
            <person name="Zhang L."/>
        </authorList>
    </citation>
    <scope>NUCLEOTIDE SEQUENCE [LARGE SCALE GENOMIC DNA]</scope>
    <source>
        <strain evidence="1">SQ_2022a</strain>
    </source>
</reference>
<evidence type="ECO:0000313" key="2">
    <source>
        <dbReference type="Proteomes" id="UP001060215"/>
    </source>
</evidence>
<dbReference type="Proteomes" id="UP001060215">
    <property type="component" value="Chromosome 6"/>
</dbReference>